<evidence type="ECO:0000313" key="3">
    <source>
        <dbReference type="Proteomes" id="UP001189429"/>
    </source>
</evidence>
<comment type="caution">
    <text evidence="2">The sequence shown here is derived from an EMBL/GenBank/DDBJ whole genome shotgun (WGS) entry which is preliminary data.</text>
</comment>
<evidence type="ECO:0000313" key="2">
    <source>
        <dbReference type="EMBL" id="CAK0897018.1"/>
    </source>
</evidence>
<feature type="transmembrane region" description="Helical" evidence="1">
    <location>
        <begin position="76"/>
        <end position="100"/>
    </location>
</feature>
<feature type="non-terminal residue" evidence="2">
    <location>
        <position position="820"/>
    </location>
</feature>
<proteinExistence type="predicted"/>
<accession>A0ABN9XBT5</accession>
<keyword evidence="3" id="KW-1185">Reference proteome</keyword>
<reference evidence="2" key="1">
    <citation type="submission" date="2023-10" db="EMBL/GenBank/DDBJ databases">
        <authorList>
            <person name="Chen Y."/>
            <person name="Shah S."/>
            <person name="Dougan E. K."/>
            <person name="Thang M."/>
            <person name="Chan C."/>
        </authorList>
    </citation>
    <scope>NUCLEOTIDE SEQUENCE [LARGE SCALE GENOMIC DNA]</scope>
</reference>
<protein>
    <submittedName>
        <fullName evidence="2">Uncharacterized protein</fullName>
    </submittedName>
</protein>
<dbReference type="Proteomes" id="UP001189429">
    <property type="component" value="Unassembled WGS sequence"/>
</dbReference>
<keyword evidence="1" id="KW-0812">Transmembrane</keyword>
<keyword evidence="1" id="KW-1133">Transmembrane helix</keyword>
<sequence>MYHAPQLGYAALGSLVASSVRHPTCVCDCTPPAPDEGVLELLGQQLQRGGPERLTACPEAAACPVAPECPGLLGPLLAAVAGGALVGCVLAVLVVVILGVGGARQRARGVAALQGCGLGEMEHPFAEHFGLREGDFAAVEYNCRPRDLRHERCVVLLPEGETEQMGVVTLDGDCYLETWALPEVASWTRLPNGSQGGDLGDPSLRCYRFRQVGLAIAALAAPLPLPPQVEGPPAPRGEAGAPAGATVGDGLGAGRPPGRWVTAEERHGIARLTPWEAPPAACVVGDRALVQHAGRPLVLMQEDDDDLRALSVVWDRMNERRRTWESVVENLSEKSFTDWPLMGPRAAVRLCRHIRLIGGGPTAFSTRVVRDMKMLNIGNLACMGLVGRGVQLIMGASSGGGAAVWEGSEHFMGLGRRARGIAPALQSHVAARLKDETEVDKQRDKAREARRRHQRVVREACEALNWMAGAVPPADGGPTREVQEVVCKDVGFLASHYADAAFAVPSEAARSLLRRKVGCGPSGSPARPFVKGLVSLPADAADCPLAAEMLGERERSMIERLPIDFLCDEEEMRSEPPVKPYMGPRLRGGSRAYVDVVRELQSMGIVTSRRQRRAECAMFVVAKKDGRLRLIVDAHAANREFRGPPGVALATVENFASVEVGPKDNLYISKGDVSNCVDRLGIDGPLCDFVGLPPIEAGALGIGLVEGASVAQDEFVHPCLRALPMGFTWSLFFAQRAVQNAVYKVPRLCPENALENRSCNTVFDTKGMSLAHYVSVDNVGVLGLEANEVQQVREAATRALGEVGLVTRELTTSTHVDEAL</sequence>
<evidence type="ECO:0000256" key="1">
    <source>
        <dbReference type="SAM" id="Phobius"/>
    </source>
</evidence>
<name>A0ABN9XBT5_9DINO</name>
<organism evidence="2 3">
    <name type="scientific">Prorocentrum cordatum</name>
    <dbReference type="NCBI Taxonomy" id="2364126"/>
    <lineage>
        <taxon>Eukaryota</taxon>
        <taxon>Sar</taxon>
        <taxon>Alveolata</taxon>
        <taxon>Dinophyceae</taxon>
        <taxon>Prorocentrales</taxon>
        <taxon>Prorocentraceae</taxon>
        <taxon>Prorocentrum</taxon>
    </lineage>
</organism>
<keyword evidence="1" id="KW-0472">Membrane</keyword>
<gene>
    <name evidence="2" type="ORF">PCOR1329_LOCUS75316</name>
</gene>
<dbReference type="EMBL" id="CAUYUJ010020270">
    <property type="protein sequence ID" value="CAK0897018.1"/>
    <property type="molecule type" value="Genomic_DNA"/>
</dbReference>